<evidence type="ECO:0000256" key="1">
    <source>
        <dbReference type="ARBA" id="ARBA00022448"/>
    </source>
</evidence>
<dbReference type="Pfam" id="PF00005">
    <property type="entry name" value="ABC_tran"/>
    <property type="match status" value="1"/>
</dbReference>
<evidence type="ECO:0000313" key="8">
    <source>
        <dbReference type="EMBL" id="AWT51469.1"/>
    </source>
</evidence>
<proteinExistence type="predicted"/>
<evidence type="ECO:0000256" key="4">
    <source>
        <dbReference type="ARBA" id="ARBA00022840"/>
    </source>
</evidence>
<dbReference type="RefSeq" id="WP_003891814.1">
    <property type="nucleotide sequence ID" value="NZ_CP027541.1"/>
</dbReference>
<evidence type="ECO:0000256" key="3">
    <source>
        <dbReference type="ARBA" id="ARBA00022741"/>
    </source>
</evidence>
<evidence type="ECO:0000259" key="7">
    <source>
        <dbReference type="Pfam" id="PF00005"/>
    </source>
</evidence>
<evidence type="ECO:0000256" key="2">
    <source>
        <dbReference type="ARBA" id="ARBA00022475"/>
    </source>
</evidence>
<sequence length="144" mass="15206">MSATAILSLTGITKSFVGVHALRGVQLDLFPGEVHALMGENGAGKSTLVKVLAGVYQPDGGSIKIGGEVTFIGNPEESTRAGIAVVHQDPILFPNLTVAESIFNEALPRTRLRRVRWKALMAKAGLRPPRWCTESGLISGTGVS</sequence>
<dbReference type="InterPro" id="IPR027417">
    <property type="entry name" value="P-loop_NTPase"/>
</dbReference>
<keyword evidence="1" id="KW-0813">Transport</keyword>
<organism evidence="8 9">
    <name type="scientific">Mycolicibacterium smegmatis (strain MKD8)</name>
    <name type="common">Mycobacterium smegmatis</name>
    <dbReference type="NCBI Taxonomy" id="1214915"/>
    <lineage>
        <taxon>Bacteria</taxon>
        <taxon>Bacillati</taxon>
        <taxon>Actinomycetota</taxon>
        <taxon>Actinomycetes</taxon>
        <taxon>Mycobacteriales</taxon>
        <taxon>Mycobacteriaceae</taxon>
        <taxon>Mycolicibacterium</taxon>
    </lineage>
</organism>
<keyword evidence="4" id="KW-0067">ATP-binding</keyword>
<keyword evidence="3" id="KW-0547">Nucleotide-binding</keyword>
<gene>
    <name evidence="8" type="ORF">D806_004760</name>
</gene>
<name>A0A2U9PIB6_MYCSE</name>
<dbReference type="EMBL" id="CP027541">
    <property type="protein sequence ID" value="AWT51469.1"/>
    <property type="molecule type" value="Genomic_DNA"/>
</dbReference>
<keyword evidence="6" id="KW-0472">Membrane</keyword>
<reference evidence="8 9" key="1">
    <citation type="journal article" date="2013" name="Genome Announc.">
        <title>Draft genome sequence of MKD8, a conjugal recipient Mycobacterium smegmatis strain.</title>
        <authorList>
            <person name="Gray T.A."/>
            <person name="Palumbo M.J."/>
            <person name="Derbyshire K.M."/>
        </authorList>
    </citation>
    <scope>NUCLEOTIDE SEQUENCE [LARGE SCALE GENOMIC DNA]</scope>
    <source>
        <strain evidence="8 9">MKD8</strain>
    </source>
</reference>
<dbReference type="Gene3D" id="3.40.50.300">
    <property type="entry name" value="P-loop containing nucleotide triphosphate hydrolases"/>
    <property type="match status" value="1"/>
</dbReference>
<dbReference type="GO" id="GO:0016887">
    <property type="term" value="F:ATP hydrolysis activity"/>
    <property type="evidence" value="ECO:0007669"/>
    <property type="project" value="InterPro"/>
</dbReference>
<evidence type="ECO:0000313" key="9">
    <source>
        <dbReference type="Proteomes" id="UP000011200"/>
    </source>
</evidence>
<dbReference type="GO" id="GO:0005524">
    <property type="term" value="F:ATP binding"/>
    <property type="evidence" value="ECO:0007669"/>
    <property type="project" value="UniProtKB-KW"/>
</dbReference>
<keyword evidence="2" id="KW-1003">Cell membrane</keyword>
<dbReference type="Proteomes" id="UP000011200">
    <property type="component" value="Chromosome"/>
</dbReference>
<feature type="domain" description="ABC transporter" evidence="7">
    <location>
        <begin position="22"/>
        <end position="124"/>
    </location>
</feature>
<dbReference type="SUPFAM" id="SSF52540">
    <property type="entry name" value="P-loop containing nucleoside triphosphate hydrolases"/>
    <property type="match status" value="1"/>
</dbReference>
<evidence type="ECO:0000256" key="6">
    <source>
        <dbReference type="ARBA" id="ARBA00023136"/>
    </source>
</evidence>
<dbReference type="PANTHER" id="PTHR43790">
    <property type="entry name" value="CARBOHYDRATE TRANSPORT ATP-BINDING PROTEIN MG119-RELATED"/>
    <property type="match status" value="1"/>
</dbReference>
<dbReference type="InterPro" id="IPR003439">
    <property type="entry name" value="ABC_transporter-like_ATP-bd"/>
</dbReference>
<dbReference type="AlphaFoldDB" id="A0A2U9PIB6"/>
<keyword evidence="5" id="KW-1278">Translocase</keyword>
<accession>A0A2U9PIB6</accession>
<dbReference type="PANTHER" id="PTHR43790:SF3">
    <property type="entry name" value="D-ALLOSE IMPORT ATP-BINDING PROTEIN ALSA-RELATED"/>
    <property type="match status" value="1"/>
</dbReference>
<dbReference type="InterPro" id="IPR050107">
    <property type="entry name" value="ABC_carbohydrate_import_ATPase"/>
</dbReference>
<protein>
    <submittedName>
        <fullName evidence="8">ATP binding protein of ABC transporter</fullName>
    </submittedName>
</protein>
<evidence type="ECO:0000256" key="5">
    <source>
        <dbReference type="ARBA" id="ARBA00022967"/>
    </source>
</evidence>
<reference evidence="9" key="2">
    <citation type="submission" date="2018-03" db="EMBL/GenBank/DDBJ databases">
        <authorList>
            <person name="Derbyshire K."/>
            <person name="Gray T.A."/>
            <person name="Champion M."/>
        </authorList>
    </citation>
    <scope>NUCLEOTIDE SEQUENCE [LARGE SCALE GENOMIC DNA]</scope>
    <source>
        <strain evidence="9">MKD8</strain>
    </source>
</reference>